<proteinExistence type="predicted"/>
<evidence type="ECO:0000313" key="1">
    <source>
        <dbReference type="EMBL" id="UJG41003.1"/>
    </source>
</evidence>
<organism evidence="1">
    <name type="scientific">Candidatus Heimdallarchaeum aukensis</name>
    <dbReference type="NCBI Taxonomy" id="2876573"/>
    <lineage>
        <taxon>Archaea</taxon>
        <taxon>Promethearchaeati</taxon>
        <taxon>Candidatus Heimdallarchaeota</taxon>
        <taxon>Candidatus Heimdallarchaeia (ex Rinke et al. 2021) (nom. nud.)</taxon>
        <taxon>Candidatus Heimdallarchaeales</taxon>
        <taxon>Candidatus Heimdallarchaeaceae</taxon>
        <taxon>Candidatus Heimdallarchaeum</taxon>
    </lineage>
</organism>
<dbReference type="GO" id="GO:0046982">
    <property type="term" value="F:protein heterodimerization activity"/>
    <property type="evidence" value="ECO:0007669"/>
    <property type="project" value="InterPro"/>
</dbReference>
<dbReference type="Proteomes" id="UP001201020">
    <property type="component" value="Chromosome"/>
</dbReference>
<protein>
    <recommendedName>
        <fullName evidence="2">DUF1931 domain-containing protein</fullName>
    </recommendedName>
</protein>
<evidence type="ECO:0008006" key="2">
    <source>
        <dbReference type="Google" id="ProtNLM"/>
    </source>
</evidence>
<accession>A0A9Y1BL11</accession>
<dbReference type="SUPFAM" id="SSF47113">
    <property type="entry name" value="Histone-fold"/>
    <property type="match status" value="1"/>
</dbReference>
<name>A0A9Y1BL11_9ARCH</name>
<dbReference type="EMBL" id="CP084166">
    <property type="protein sequence ID" value="UJG41003.1"/>
    <property type="molecule type" value="Genomic_DNA"/>
</dbReference>
<sequence>MAKKKKAAPKADILIVKSKVREYVKSLGEFQMSSDFIEALNTEVAGLIKSAAERTKANNRKTLSARDV</sequence>
<reference evidence="1" key="1">
    <citation type="journal article" date="2022" name="Nat. Microbiol.">
        <title>Unique mobile elements and scalable gene flow at the prokaryote-eukaryote boundary revealed by circularized Asgard archaea genomes.</title>
        <authorList>
            <person name="Wu F."/>
            <person name="Speth D.R."/>
            <person name="Philosof A."/>
            <person name="Cremiere A."/>
            <person name="Narayanan A."/>
            <person name="Barco R.A."/>
            <person name="Connon S.A."/>
            <person name="Amend J.P."/>
            <person name="Antoshechkin I.A."/>
            <person name="Orphan V.J."/>
        </authorList>
    </citation>
    <scope>NUCLEOTIDE SEQUENCE</scope>
    <source>
        <strain evidence="1">PM71</strain>
    </source>
</reference>
<dbReference type="InterPro" id="IPR009072">
    <property type="entry name" value="Histone-fold"/>
</dbReference>
<dbReference type="AlphaFoldDB" id="A0A9Y1BL11"/>
<gene>
    <name evidence="1" type="ORF">K9W45_00750</name>
</gene>